<dbReference type="STRING" id="97972.A0A2V1E5N2"/>
<dbReference type="OrthoDB" id="310217at2759"/>
<dbReference type="Gene3D" id="1.10.510.10">
    <property type="entry name" value="Transferase(Phosphotransferase) domain 1"/>
    <property type="match status" value="1"/>
</dbReference>
<evidence type="ECO:0000313" key="7">
    <source>
        <dbReference type="EMBL" id="PVI04984.1"/>
    </source>
</evidence>
<evidence type="ECO:0000313" key="8">
    <source>
        <dbReference type="Proteomes" id="UP000244855"/>
    </source>
</evidence>
<dbReference type="Pfam" id="PF00069">
    <property type="entry name" value="Pkinase"/>
    <property type="match status" value="1"/>
</dbReference>
<feature type="domain" description="Protein kinase" evidence="6">
    <location>
        <begin position="79"/>
        <end position="349"/>
    </location>
</feature>
<name>A0A2V1E5N2_9PLEO</name>
<proteinExistence type="predicted"/>
<evidence type="ECO:0000256" key="4">
    <source>
        <dbReference type="ARBA" id="ARBA00022777"/>
    </source>
</evidence>
<dbReference type="PROSITE" id="PS50011">
    <property type="entry name" value="PROTEIN_KINASE_DOM"/>
    <property type="match status" value="1"/>
</dbReference>
<evidence type="ECO:0000256" key="1">
    <source>
        <dbReference type="ARBA" id="ARBA00012513"/>
    </source>
</evidence>
<dbReference type="SMART" id="SM00220">
    <property type="entry name" value="S_TKc"/>
    <property type="match status" value="1"/>
</dbReference>
<evidence type="ECO:0000256" key="5">
    <source>
        <dbReference type="ARBA" id="ARBA00022840"/>
    </source>
</evidence>
<dbReference type="Proteomes" id="UP000244855">
    <property type="component" value="Unassembled WGS sequence"/>
</dbReference>
<keyword evidence="5" id="KW-0067">ATP-binding</keyword>
<dbReference type="GO" id="GO:0004674">
    <property type="term" value="F:protein serine/threonine kinase activity"/>
    <property type="evidence" value="ECO:0007669"/>
    <property type="project" value="UniProtKB-EC"/>
</dbReference>
<keyword evidence="8" id="KW-1185">Reference proteome</keyword>
<evidence type="ECO:0000259" key="6">
    <source>
        <dbReference type="PROSITE" id="PS50011"/>
    </source>
</evidence>
<evidence type="ECO:0000256" key="2">
    <source>
        <dbReference type="ARBA" id="ARBA00022679"/>
    </source>
</evidence>
<reference evidence="7 8" key="1">
    <citation type="journal article" date="2018" name="Sci. Rep.">
        <title>Comparative genomics provides insights into the lifestyle and reveals functional heterogeneity of dark septate endophytic fungi.</title>
        <authorList>
            <person name="Knapp D.G."/>
            <person name="Nemeth J.B."/>
            <person name="Barry K."/>
            <person name="Hainaut M."/>
            <person name="Henrissat B."/>
            <person name="Johnson J."/>
            <person name="Kuo A."/>
            <person name="Lim J.H.P."/>
            <person name="Lipzen A."/>
            <person name="Nolan M."/>
            <person name="Ohm R.A."/>
            <person name="Tamas L."/>
            <person name="Grigoriev I.V."/>
            <person name="Spatafora J.W."/>
            <person name="Nagy L.G."/>
            <person name="Kovacs G.M."/>
        </authorList>
    </citation>
    <scope>NUCLEOTIDE SEQUENCE [LARGE SCALE GENOMIC DNA]</scope>
    <source>
        <strain evidence="7 8">DSE2036</strain>
    </source>
</reference>
<keyword evidence="3" id="KW-0547">Nucleotide-binding</keyword>
<dbReference type="SUPFAM" id="SSF56112">
    <property type="entry name" value="Protein kinase-like (PK-like)"/>
    <property type="match status" value="1"/>
</dbReference>
<dbReference type="InterPro" id="IPR011009">
    <property type="entry name" value="Kinase-like_dom_sf"/>
</dbReference>
<dbReference type="GO" id="GO:0005524">
    <property type="term" value="F:ATP binding"/>
    <property type="evidence" value="ECO:0007669"/>
    <property type="project" value="UniProtKB-KW"/>
</dbReference>
<dbReference type="InterPro" id="IPR000719">
    <property type="entry name" value="Prot_kinase_dom"/>
</dbReference>
<evidence type="ECO:0000256" key="3">
    <source>
        <dbReference type="ARBA" id="ARBA00022741"/>
    </source>
</evidence>
<keyword evidence="4 7" id="KW-0418">Kinase</keyword>
<protein>
    <recommendedName>
        <fullName evidence="1">non-specific serine/threonine protein kinase</fullName>
        <ecNumber evidence="1">2.7.11.1</ecNumber>
    </recommendedName>
</protein>
<dbReference type="EMBL" id="KZ805317">
    <property type="protein sequence ID" value="PVI04984.1"/>
    <property type="molecule type" value="Genomic_DNA"/>
</dbReference>
<dbReference type="EC" id="2.7.11.1" evidence="1"/>
<sequence>MDPFNRRRLGGLGGFKDELGFQGVTVLLFGDKRGDHLRDDGHQEWHRHHHHAPLVAQPKLPDLRTFECQDLMSNKDIHVMQKKVLGDAVGGFNLAIVLCEEVGTRRKLIQKQFLPRDLPRIYHAETSTLKTLRHCKYTVKMVANKDSSHRRPPEAWILFEYCNLGTLDDLLRTHVTNRRHFPESFVLRVLFSLVEAISYMHNGDVKPGHTDQSRGWLLHGDIHPGNVFLRTAPEASDSLDVLLGDFGSSHHFCTWQNEPRLGRDAAQHPYYLVRDSTWNRRSDVYQIGLVMVALCRLTTKPLDEVKRGGSACGSRYSSKLNELVGDCLRSNPQNRIRVAELRETLHSRRMAGSASLAGLLLKKPS</sequence>
<dbReference type="PANTHER" id="PTHR43671">
    <property type="entry name" value="SERINE/THREONINE-PROTEIN KINASE NEK"/>
    <property type="match status" value="1"/>
</dbReference>
<organism evidence="7 8">
    <name type="scientific">Periconia macrospinosa</name>
    <dbReference type="NCBI Taxonomy" id="97972"/>
    <lineage>
        <taxon>Eukaryota</taxon>
        <taxon>Fungi</taxon>
        <taxon>Dikarya</taxon>
        <taxon>Ascomycota</taxon>
        <taxon>Pezizomycotina</taxon>
        <taxon>Dothideomycetes</taxon>
        <taxon>Pleosporomycetidae</taxon>
        <taxon>Pleosporales</taxon>
        <taxon>Massarineae</taxon>
        <taxon>Periconiaceae</taxon>
        <taxon>Periconia</taxon>
    </lineage>
</organism>
<dbReference type="PANTHER" id="PTHR43671:SF13">
    <property type="entry name" value="SERINE_THREONINE-PROTEIN KINASE NEK2"/>
    <property type="match status" value="1"/>
</dbReference>
<gene>
    <name evidence="7" type="ORF">DM02DRAFT_134825</name>
</gene>
<keyword evidence="2" id="KW-0808">Transferase</keyword>
<dbReference type="AlphaFoldDB" id="A0A2V1E5N2"/>
<dbReference type="InterPro" id="IPR050660">
    <property type="entry name" value="NEK_Ser/Thr_kinase"/>
</dbReference>
<accession>A0A2V1E5N2</accession>